<dbReference type="STRING" id="1393122.SAMN05660895_0493"/>
<dbReference type="PANTHER" id="PTHR42939">
    <property type="entry name" value="ABC TRANSPORTER ATP-BINDING PROTEIN ALBC-RELATED"/>
    <property type="match status" value="1"/>
</dbReference>
<dbReference type="RefSeq" id="WP_092457245.1">
    <property type="nucleotide sequence ID" value="NZ_FPCJ01000001.1"/>
</dbReference>
<protein>
    <submittedName>
        <fullName evidence="5">Cu-processing system ATP-binding protein</fullName>
    </submittedName>
</protein>
<dbReference type="PANTHER" id="PTHR42939:SF1">
    <property type="entry name" value="ABC TRANSPORTER ATP-BINDING PROTEIN ALBC-RELATED"/>
    <property type="match status" value="1"/>
</dbReference>
<evidence type="ECO:0000313" key="6">
    <source>
        <dbReference type="Proteomes" id="UP000199537"/>
    </source>
</evidence>
<keyword evidence="3 5" id="KW-0067">ATP-binding</keyword>
<dbReference type="CDD" id="cd03230">
    <property type="entry name" value="ABC_DR_subfamily_A"/>
    <property type="match status" value="1"/>
</dbReference>
<keyword evidence="6" id="KW-1185">Reference proteome</keyword>
<feature type="domain" description="ABC transporter" evidence="4">
    <location>
        <begin position="2"/>
        <end position="226"/>
    </location>
</feature>
<keyword evidence="2" id="KW-0547">Nucleotide-binding</keyword>
<keyword evidence="1" id="KW-0813">Transport</keyword>
<dbReference type="Pfam" id="PF00005">
    <property type="entry name" value="ABC_tran"/>
    <property type="match status" value="1"/>
</dbReference>
<organism evidence="5 6">
    <name type="scientific">Thermoflavifilum thermophilum</name>
    <dbReference type="NCBI Taxonomy" id="1393122"/>
    <lineage>
        <taxon>Bacteria</taxon>
        <taxon>Pseudomonadati</taxon>
        <taxon>Bacteroidota</taxon>
        <taxon>Chitinophagia</taxon>
        <taxon>Chitinophagales</taxon>
        <taxon>Chitinophagaceae</taxon>
        <taxon>Thermoflavifilum</taxon>
    </lineage>
</organism>
<name>A0A1I7N3E7_9BACT</name>
<dbReference type="SUPFAM" id="SSF52540">
    <property type="entry name" value="P-loop containing nucleoside triphosphate hydrolases"/>
    <property type="match status" value="1"/>
</dbReference>
<evidence type="ECO:0000256" key="2">
    <source>
        <dbReference type="ARBA" id="ARBA00022741"/>
    </source>
</evidence>
<accession>A0A1I7N3E7</accession>
<dbReference type="InterPro" id="IPR003593">
    <property type="entry name" value="AAA+_ATPase"/>
</dbReference>
<gene>
    <name evidence="5" type="ORF">SAMN05660895_0493</name>
</gene>
<dbReference type="InterPro" id="IPR003439">
    <property type="entry name" value="ABC_transporter-like_ATP-bd"/>
</dbReference>
<dbReference type="InterPro" id="IPR027417">
    <property type="entry name" value="P-loop_NTPase"/>
</dbReference>
<dbReference type="InterPro" id="IPR051782">
    <property type="entry name" value="ABC_Transporter_VariousFunc"/>
</dbReference>
<dbReference type="Proteomes" id="UP000199537">
    <property type="component" value="Unassembled WGS sequence"/>
</dbReference>
<dbReference type="EMBL" id="FPCJ01000001">
    <property type="protein sequence ID" value="SFV29165.1"/>
    <property type="molecule type" value="Genomic_DNA"/>
</dbReference>
<dbReference type="AlphaFoldDB" id="A0A1I7N3E7"/>
<evidence type="ECO:0000259" key="4">
    <source>
        <dbReference type="PROSITE" id="PS50893"/>
    </source>
</evidence>
<dbReference type="GO" id="GO:0016887">
    <property type="term" value="F:ATP hydrolysis activity"/>
    <property type="evidence" value="ECO:0007669"/>
    <property type="project" value="InterPro"/>
</dbReference>
<sequence length="239" mass="27482">MIEIKNLSKAYKKRKVLHHIDATISNPGIYAVLGPNGSGKTTLMKICMGLVLPDEGDVYIYRESVRASIQYRRMVSYLPQIARFPDNLKVKELLQLTEHLRGKAQRKEMLMELLDLDPYMDQLFRNLSGGTQQKVNLVTCLMYDVPLYLLDEPTAALDPVTQIRLKEFIQHERERGKMVVLTTHVPHLVQAIADEIFFLLYGDIYFHGSVEQLIGAYQANDVEEAIARLLMYEQEKVKI</sequence>
<evidence type="ECO:0000256" key="3">
    <source>
        <dbReference type="ARBA" id="ARBA00022840"/>
    </source>
</evidence>
<dbReference type="GO" id="GO:0005524">
    <property type="term" value="F:ATP binding"/>
    <property type="evidence" value="ECO:0007669"/>
    <property type="project" value="UniProtKB-KW"/>
</dbReference>
<evidence type="ECO:0000256" key="1">
    <source>
        <dbReference type="ARBA" id="ARBA00022448"/>
    </source>
</evidence>
<reference evidence="6" key="1">
    <citation type="submission" date="2016-10" db="EMBL/GenBank/DDBJ databases">
        <authorList>
            <person name="Varghese N."/>
            <person name="Submissions S."/>
        </authorList>
    </citation>
    <scope>NUCLEOTIDE SEQUENCE [LARGE SCALE GENOMIC DNA]</scope>
    <source>
        <strain evidence="6">DSM 14807</strain>
    </source>
</reference>
<evidence type="ECO:0000313" key="5">
    <source>
        <dbReference type="EMBL" id="SFV29165.1"/>
    </source>
</evidence>
<proteinExistence type="predicted"/>
<dbReference type="Gene3D" id="3.40.50.300">
    <property type="entry name" value="P-loop containing nucleotide triphosphate hydrolases"/>
    <property type="match status" value="1"/>
</dbReference>
<dbReference type="SMART" id="SM00382">
    <property type="entry name" value="AAA"/>
    <property type="match status" value="1"/>
</dbReference>
<dbReference type="PROSITE" id="PS50893">
    <property type="entry name" value="ABC_TRANSPORTER_2"/>
    <property type="match status" value="1"/>
</dbReference>
<dbReference type="OrthoDB" id="9785229at2"/>